<organism evidence="2 3">
    <name type="scientific">Eragrostis curvula</name>
    <name type="common">weeping love grass</name>
    <dbReference type="NCBI Taxonomy" id="38414"/>
    <lineage>
        <taxon>Eukaryota</taxon>
        <taxon>Viridiplantae</taxon>
        <taxon>Streptophyta</taxon>
        <taxon>Embryophyta</taxon>
        <taxon>Tracheophyta</taxon>
        <taxon>Spermatophyta</taxon>
        <taxon>Magnoliopsida</taxon>
        <taxon>Liliopsida</taxon>
        <taxon>Poales</taxon>
        <taxon>Poaceae</taxon>
        <taxon>PACMAD clade</taxon>
        <taxon>Chloridoideae</taxon>
        <taxon>Eragrostideae</taxon>
        <taxon>Eragrostidinae</taxon>
        <taxon>Eragrostis</taxon>
    </lineage>
</organism>
<feature type="non-terminal residue" evidence="2">
    <location>
        <position position="1"/>
    </location>
</feature>
<feature type="compositionally biased region" description="Low complexity" evidence="1">
    <location>
        <begin position="331"/>
        <end position="343"/>
    </location>
</feature>
<feature type="region of interest" description="Disordered" evidence="1">
    <location>
        <begin position="272"/>
        <end position="306"/>
    </location>
</feature>
<dbReference type="AlphaFoldDB" id="A0A5J9SM49"/>
<dbReference type="Proteomes" id="UP000324897">
    <property type="component" value="Unassembled WGS sequence"/>
</dbReference>
<keyword evidence="3" id="KW-1185">Reference proteome</keyword>
<feature type="compositionally biased region" description="Basic residues" evidence="1">
    <location>
        <begin position="287"/>
        <end position="304"/>
    </location>
</feature>
<feature type="region of interest" description="Disordered" evidence="1">
    <location>
        <begin position="1"/>
        <end position="23"/>
    </location>
</feature>
<dbReference type="EMBL" id="RWGY01000639">
    <property type="protein sequence ID" value="TVU00034.1"/>
    <property type="molecule type" value="Genomic_DNA"/>
</dbReference>
<feature type="compositionally biased region" description="Basic and acidic residues" evidence="1">
    <location>
        <begin position="158"/>
        <end position="168"/>
    </location>
</feature>
<evidence type="ECO:0000313" key="2">
    <source>
        <dbReference type="EMBL" id="TVU00034.1"/>
    </source>
</evidence>
<dbReference type="Gramene" id="TVU00034">
    <property type="protein sequence ID" value="TVU00034"/>
    <property type="gene ID" value="EJB05_54527"/>
</dbReference>
<feature type="region of interest" description="Disordered" evidence="1">
    <location>
        <begin position="331"/>
        <end position="400"/>
    </location>
</feature>
<feature type="compositionally biased region" description="Basic residues" evidence="1">
    <location>
        <begin position="68"/>
        <end position="82"/>
    </location>
</feature>
<feature type="region of interest" description="Disordered" evidence="1">
    <location>
        <begin position="56"/>
        <end position="82"/>
    </location>
</feature>
<feature type="compositionally biased region" description="Pro residues" evidence="1">
    <location>
        <begin position="56"/>
        <end position="67"/>
    </location>
</feature>
<feature type="region of interest" description="Disordered" evidence="1">
    <location>
        <begin position="127"/>
        <end position="170"/>
    </location>
</feature>
<name>A0A5J9SM49_9POAL</name>
<evidence type="ECO:0000313" key="3">
    <source>
        <dbReference type="Proteomes" id="UP000324897"/>
    </source>
</evidence>
<accession>A0A5J9SM49</accession>
<sequence length="400" mass="42388">MQQYTLKHPPSSRLRSPSAKSGGCPAVRQIAAAASPVAVPHVAVVPPLHLNAVTPPLHPVAPPPPRPLRPRRRASHAPRRRACTSTAETIATARDMFEGLWSRSASNRMDDYIAALHDASVDISGDSLGHAAQSGAGGSESSMSPNGRISGAQIGKGKGQEGGRKLRESNPLGYAGSSIGRGGWQLSLLRRAVVFSSALRCRLHLLCLAALVPAPPARRRRPVPCWPRASRRKFSPRCTWSHALRAAVVACFAGPAPRLSCPARPAPRGLAEARAHDGASLAGALAPRRRRSGRAPRSLPRRPLPRPCRAAAAAFARAAVTAADDSGPEAAAAALRDGAQATADTGHGAECPSGNPRPHRRERPRRLRNSTLPRSTHRAGRFDDTPPVVAIAEKRIRTEE</sequence>
<comment type="caution">
    <text evidence="2">The sequence shown here is derived from an EMBL/GenBank/DDBJ whole genome shotgun (WGS) entry which is preliminary data.</text>
</comment>
<feature type="compositionally biased region" description="Basic residues" evidence="1">
    <location>
        <begin position="357"/>
        <end position="368"/>
    </location>
</feature>
<protein>
    <submittedName>
        <fullName evidence="2">Uncharacterized protein</fullName>
    </submittedName>
</protein>
<reference evidence="2 3" key="1">
    <citation type="journal article" date="2019" name="Sci. Rep.">
        <title>A high-quality genome of Eragrostis curvula grass provides insights into Poaceae evolution and supports new strategies to enhance forage quality.</title>
        <authorList>
            <person name="Carballo J."/>
            <person name="Santos B.A.C.M."/>
            <person name="Zappacosta D."/>
            <person name="Garbus I."/>
            <person name="Selva J.P."/>
            <person name="Gallo C.A."/>
            <person name="Diaz A."/>
            <person name="Albertini E."/>
            <person name="Caccamo M."/>
            <person name="Echenique V."/>
        </authorList>
    </citation>
    <scope>NUCLEOTIDE SEQUENCE [LARGE SCALE GENOMIC DNA]</scope>
    <source>
        <strain evidence="3">cv. Victoria</strain>
        <tissue evidence="2">Leaf</tissue>
    </source>
</reference>
<feature type="compositionally biased region" description="Low complexity" evidence="1">
    <location>
        <begin position="127"/>
        <end position="144"/>
    </location>
</feature>
<evidence type="ECO:0000256" key="1">
    <source>
        <dbReference type="SAM" id="MobiDB-lite"/>
    </source>
</evidence>
<proteinExistence type="predicted"/>
<gene>
    <name evidence="2" type="ORF">EJB05_54527</name>
</gene>